<dbReference type="OrthoDB" id="5869260at2759"/>
<dbReference type="Pfam" id="PF18701">
    <property type="entry name" value="DUF5641"/>
    <property type="match status" value="1"/>
</dbReference>
<dbReference type="InterPro" id="IPR008042">
    <property type="entry name" value="Retrotrans_Pao"/>
</dbReference>
<evidence type="ECO:0000313" key="7">
    <source>
        <dbReference type="Proteomes" id="UP000008281"/>
    </source>
</evidence>
<evidence type="ECO:0000256" key="3">
    <source>
        <dbReference type="SAM" id="Phobius"/>
    </source>
</evidence>
<keyword evidence="1" id="KW-0862">Zinc</keyword>
<feature type="transmembrane region" description="Helical" evidence="3">
    <location>
        <begin position="2547"/>
        <end position="2567"/>
    </location>
</feature>
<keyword evidence="3" id="KW-1133">Transmembrane helix</keyword>
<gene>
    <name evidence="6" type="ORF">CRE_17428</name>
</gene>
<reference evidence="6" key="1">
    <citation type="submission" date="2007-07" db="EMBL/GenBank/DDBJ databases">
        <title>PCAP assembly of the Caenorhabditis remanei genome.</title>
        <authorList>
            <consortium name="The Caenorhabditis remanei Sequencing Consortium"/>
            <person name="Wilson R.K."/>
        </authorList>
    </citation>
    <scope>NUCLEOTIDE SEQUENCE [LARGE SCALE GENOMIC DNA]</scope>
    <source>
        <strain evidence="6">PB4641</strain>
    </source>
</reference>
<dbReference type="Pfam" id="PF00078">
    <property type="entry name" value="RVT_1"/>
    <property type="match status" value="1"/>
</dbReference>
<dbReference type="EMBL" id="DS268511">
    <property type="protein sequence ID" value="EFO83986.1"/>
    <property type="molecule type" value="Genomic_DNA"/>
</dbReference>
<dbReference type="Pfam" id="PF17921">
    <property type="entry name" value="Integrase_H2C2"/>
    <property type="match status" value="1"/>
</dbReference>
<dbReference type="InterPro" id="IPR041588">
    <property type="entry name" value="Integrase_H2C2"/>
</dbReference>
<dbReference type="Pfam" id="PF03564">
    <property type="entry name" value="DUF1759"/>
    <property type="match status" value="1"/>
</dbReference>
<dbReference type="SUPFAM" id="SSF53098">
    <property type="entry name" value="Ribonuclease H-like"/>
    <property type="match status" value="1"/>
</dbReference>
<feature type="compositionally biased region" description="Basic and acidic residues" evidence="2">
    <location>
        <begin position="478"/>
        <end position="489"/>
    </location>
</feature>
<dbReference type="PROSITE" id="PS50158">
    <property type="entry name" value="ZF_CCHC"/>
    <property type="match status" value="1"/>
</dbReference>
<feature type="transmembrane region" description="Helical" evidence="3">
    <location>
        <begin position="2016"/>
        <end position="2035"/>
    </location>
</feature>
<dbReference type="InterPro" id="IPR040676">
    <property type="entry name" value="DUF5641"/>
</dbReference>
<feature type="domain" description="CCHC-type" evidence="4">
    <location>
        <begin position="407"/>
        <end position="422"/>
    </location>
</feature>
<dbReference type="Pfam" id="PF05380">
    <property type="entry name" value="Peptidase_A17"/>
    <property type="match status" value="1"/>
</dbReference>
<dbReference type="InterPro" id="IPR000477">
    <property type="entry name" value="RT_dom"/>
</dbReference>
<dbReference type="GO" id="GO:0003676">
    <property type="term" value="F:nucleic acid binding"/>
    <property type="evidence" value="ECO:0007669"/>
    <property type="project" value="InterPro"/>
</dbReference>
<dbReference type="Gene3D" id="2.40.70.10">
    <property type="entry name" value="Acid Proteases"/>
    <property type="match status" value="1"/>
</dbReference>
<dbReference type="InterPro" id="IPR005312">
    <property type="entry name" value="DUF1759"/>
</dbReference>
<dbReference type="GO" id="GO:0008270">
    <property type="term" value="F:zinc ion binding"/>
    <property type="evidence" value="ECO:0007669"/>
    <property type="project" value="UniProtKB-KW"/>
</dbReference>
<dbReference type="STRING" id="31234.E3N204"/>
<dbReference type="InParanoid" id="E3N204"/>
<dbReference type="PANTHER" id="PTHR47331">
    <property type="entry name" value="PHD-TYPE DOMAIN-CONTAINING PROTEIN"/>
    <property type="match status" value="1"/>
</dbReference>
<dbReference type="InterPro" id="IPR043502">
    <property type="entry name" value="DNA/RNA_pol_sf"/>
</dbReference>
<name>E3N204_CAERE</name>
<dbReference type="Gene3D" id="2.60.40.3770">
    <property type="match status" value="1"/>
</dbReference>
<dbReference type="OMA" id="KITEMEC"/>
<feature type="region of interest" description="Disordered" evidence="2">
    <location>
        <begin position="449"/>
        <end position="502"/>
    </location>
</feature>
<feature type="region of interest" description="Disordered" evidence="2">
    <location>
        <begin position="2805"/>
        <end position="2859"/>
    </location>
</feature>
<evidence type="ECO:0000256" key="2">
    <source>
        <dbReference type="SAM" id="MobiDB-lite"/>
    </source>
</evidence>
<evidence type="ECO:0008006" key="8">
    <source>
        <dbReference type="Google" id="ProtNLM"/>
    </source>
</evidence>
<dbReference type="PROSITE" id="PS50994">
    <property type="entry name" value="INTEGRASE"/>
    <property type="match status" value="1"/>
</dbReference>
<evidence type="ECO:0000259" key="4">
    <source>
        <dbReference type="PROSITE" id="PS50158"/>
    </source>
</evidence>
<dbReference type="GO" id="GO:0015074">
    <property type="term" value="P:DNA integration"/>
    <property type="evidence" value="ECO:0007669"/>
    <property type="project" value="InterPro"/>
</dbReference>
<feature type="transmembrane region" description="Helical" evidence="3">
    <location>
        <begin position="2522"/>
        <end position="2541"/>
    </location>
</feature>
<dbReference type="SMART" id="SM00343">
    <property type="entry name" value="ZnF_C2HC"/>
    <property type="match status" value="3"/>
</dbReference>
<dbReference type="GO" id="GO:0042575">
    <property type="term" value="C:DNA polymerase complex"/>
    <property type="evidence" value="ECO:0007669"/>
    <property type="project" value="UniProtKB-ARBA"/>
</dbReference>
<feature type="transmembrane region" description="Helical" evidence="3">
    <location>
        <begin position="2579"/>
        <end position="2598"/>
    </location>
</feature>
<proteinExistence type="predicted"/>
<organism evidence="7">
    <name type="scientific">Caenorhabditis remanei</name>
    <name type="common">Caenorhabditis vulgaris</name>
    <dbReference type="NCBI Taxonomy" id="31234"/>
    <lineage>
        <taxon>Eukaryota</taxon>
        <taxon>Metazoa</taxon>
        <taxon>Ecdysozoa</taxon>
        <taxon>Nematoda</taxon>
        <taxon>Chromadorea</taxon>
        <taxon>Rhabditida</taxon>
        <taxon>Rhabditina</taxon>
        <taxon>Rhabditomorpha</taxon>
        <taxon>Rhabditoidea</taxon>
        <taxon>Rhabditidae</taxon>
        <taxon>Peloderinae</taxon>
        <taxon>Caenorhabditis</taxon>
    </lineage>
</organism>
<feature type="region of interest" description="Disordered" evidence="2">
    <location>
        <begin position="1814"/>
        <end position="1851"/>
    </location>
</feature>
<accession>E3N204</accession>
<keyword evidence="7" id="KW-1185">Reference proteome</keyword>
<sequence length="2978" mass="342518">MSLRAPRGNVTKAEQALKDACDNAFVSINELKELGDEELKGKSREMDSHLIRLEVKSKKLIEYMEALTAASGDMEDQEDQDAHDAYATKVNDMLEQADHMTTELKVLQGLSQKMSIEKKIEEKAGDEKKTHGTTPSSIHPESTELIRALVQQMNQPKQLELPPVPTFDGKIWEFDNFMTIFKIVVDTSAQDPMLKWTHLINHLKGPAKDLVMKIKPSSESYKQALDVLQKTYGNPKRIHKELTQRLKREEAHSSRTSDQRKLIDRITVLIHQIEEIDENIESSTKEMILTKFDQRIQEKVINKQIKSEEEGDSEWDTKTILKTIEKYIAREESLIERCPQSALNKIPVQKKEDQQKKEKKIFHKDDTKKPERKRICQFCKDSGHWGFECNKITSIKDRTDILNTEGRCLKCTRKGHKLSECPGKPCFLCQKDHHSSICFKNKDENANKKKEATQSEAAVKDKSKSKTTAVTHTCPAENKGHPNFERSKEEEEVTTGTTKSSEETKGQAYIATFQIQAFNQKSWEWEPISAMYDSGADQTYISRSLMEQFGLTIEGEDTFNNFTFGNEQSFEATYARTRIRVKTDHEQHELQVYAINKLIGKIRKPTLTEEDLKFIKKNDLKINMDSFEKEVQPQMILGSDYLDELVEGSLQRLPSGLNLVKSKMGLATLGRYRNQKGPQDKPKDMYQFAVVEEIIDKDRETEDEQIKDTQMKEPHEFTGPTEQERSEKDKETADRFEKTIEKRADRYYVRLPLKIDHLPLPDNWKIALKRLVSLKRQYTEDILELIQEVFNDYLSQGFIEEVDRSKDKDNLKHYNPIQAVITPQKTTTKCRLVVDGSSHYKNEPSLNDIIEQGPVILPDIVDMLLRFRSGKTAITSDVAKAFLQVFLHEEDRDLTRILWVKDFRKAVTEDNIQVFRFTRVLFGLNVSPYLLAATINHHLSQLPDKKLSKEVINNIYVDNVIITTDGSTEEAVQIYKKLKTTFTDMNMNLREFWSNSQEFNSQLEEADKAKDENFKVLGIKWTTHTDILTMSAGIEKIDNNSRRTVSSAIAGIYDPNGFLAPLILPAKLFQRELWIDTYGWDTKISKIHNESWLNIAEQIDGFTRDMPRHVIQKNKPNTLITFADASKDATATCIYVKNEIGVHLIFAKSKVKPIKEKWTIPKLETQALKMATEKTVQVWKALTQGDMTVDKVYIMTDSTITLDWLKANPGKKETGIFVTNRMNAVRQLTSQIEDGGTEVKFGHVTTDQNPADLGTRGLEKNNFATSIWWNGPKVLEEKEWTNKFKFFSLKSRDDFNTFAVVKREEEATQVFNCAATKSFEVMKRIAAQAMKFIKITSERLPEERKKKMSEKIPFLQLENSPGRINSAQIKEAEVVLIKDHQRSFTRKFLNRCKDLGLVEDPRGVIVCKGRMELAELNKDSREPILIHEESDLAAQIIRNAHGKFHVALDHTMDKVRRRFWMLKLRQKAKTILSRCSECQRFNKQPCRYPDMARMPKSRLKPTKPFDCTGLDNFGPITIKKEDGTEDSVYGTIFTCAVTRLVHVEVVSDMSTQQFIQAFRRFVAIRGMPKKIVSDNGTNFVLGKKIIEEAMTNDPLCQSIEWKMITPYSPWKGGFYERMVKSVKHAFMKNQRRNKLSLEEIQTVFYEVTATINSRPLTYLEEDVNNQSPIRPIDFVYSAMDTTFPLQQVMESTEDYLPPAEMRSKETKLGTIEALKSSIKRTDAIWNTFNTTYLSELREHHRSRMNNKRGSPKLPKEGQVVLLCDENQPRNEWKRGRVVKINKSDDGIVRDVEVRNHQGNQLNRSINQIIPLELDSSSDEEEESKKQPQKEESTAQKTEDNSKKYNLRERKPVNYNEERTTFSITSIPYALMMITIMSLWTGAAAEPIRVECNSQGLQIQGQYEKFEACSQDYCTSSTRIGWSSSQNIWLPPKIKIHPHKVTMKIHDGKQLKITEMECPSIPLCSTIDCTVCWSNILNPECHITWAILGFAAILFAVLMCIHATCCVPVKMADVFKLGCRILTAISMILAIIFNWCKKTWRTRKPRKAQWRELIVTIILLILLQQVSKVSSCQELDVVNQQETICDTDGKCITVTEEIMRLNNFHKEGCLRLEKNGTTIRDIRVEMLEIELHCIKKSIAFTQNVETRVWSTKRCPRMGSCINDKCMNVTKDTVLPELKEVNQYVGNVGCAESCGGPGCGCFFVSSGCIFYKTYAIPKSPEAIEIFTCTDFEPAAKIKVTITGMNSCKNRAEVIEMVAPLGKTIPMKEISVTVDSIEVPPLPSLNSWFIRNHTTMATWDEHKLPFYHCDEKLKNCKLEEQCQCNAAEDQMRCTCQDMDIFNHFQQPERRLPVQIGHLKFKEYKEKVKGSITNGCTTTLTVKINDLWKTTIVKSKETCSIENSIANGCYSCERGAVAEVKCFSSTEETIGNVDCGNEQFAVQCSPQGSDNNITFFADKARIHRQCTVDCGGKKKENFEVSGVLKYSGSIWTSIHHLLNGNTTIYNEINLPDLHHIWESYMTYMKTIFIVIIIVGVIFLMTYSIITRSGLAIVKGILRITITIVIMPIKMIRMIRRKKRHAHLHTLICMLLTIPTVFNFPILSNSSFSSAHFSNFRTIPNHTKFPNTSQLNPQFSIPFNPQFSTQLFPQSSSQTSNFVLSSNAPKLTDIKVQIAEMEETLRQVQTMVAHIQSLIMHTDTTMMALERKIGEDFKKLNERLDKMEEYLKTTDQDVAVMAREMAKQAQDQAAVLVVGPPALSDEMIRREPEREVIVQMEEEEMEEQFLLDKEEEEMEEQFLLDKEEEEIQLEDDEELVQSGPLHRHQENKKDSHGSLKGYKIPKKKMEPQEEEDEEEEEPKKLKSQVARALKTRILKKNPPKFNQGCAFCEEKHMSDRCFNFPEYPERKKKLMKKQLCLKCLRRHQDGEKCKSQKECHYCQQLTHHSSMCPEKLEIKWDENDGPSKGAKKRKCEDEPHKSKKSKE</sequence>
<evidence type="ECO:0000313" key="6">
    <source>
        <dbReference type="EMBL" id="EFO83986.1"/>
    </source>
</evidence>
<protein>
    <recommendedName>
        <fullName evidence="8">Integrase catalytic domain-containing protein</fullName>
    </recommendedName>
</protein>
<dbReference type="InterPro" id="IPR036397">
    <property type="entry name" value="RNaseH_sf"/>
</dbReference>
<dbReference type="PANTHER" id="PTHR47331:SF1">
    <property type="entry name" value="GAG-LIKE PROTEIN"/>
    <property type="match status" value="1"/>
</dbReference>
<keyword evidence="1" id="KW-0479">Metal-binding</keyword>
<dbReference type="eggNOG" id="KOG0017">
    <property type="taxonomic scope" value="Eukaryota"/>
</dbReference>
<dbReference type="InterPro" id="IPR012337">
    <property type="entry name" value="RNaseH-like_sf"/>
</dbReference>
<dbReference type="InterPro" id="IPR021109">
    <property type="entry name" value="Peptidase_aspartic_dom_sf"/>
</dbReference>
<evidence type="ECO:0000259" key="5">
    <source>
        <dbReference type="PROSITE" id="PS50994"/>
    </source>
</evidence>
<dbReference type="Gene3D" id="3.30.420.10">
    <property type="entry name" value="Ribonuclease H-like superfamily/Ribonuclease H"/>
    <property type="match status" value="1"/>
</dbReference>
<feature type="transmembrane region" description="Helical" evidence="3">
    <location>
        <begin position="1982"/>
        <end position="2004"/>
    </location>
</feature>
<dbReference type="InterPro" id="IPR009878">
    <property type="entry name" value="Phlebovirus_G2_fusion"/>
</dbReference>
<dbReference type="SUPFAM" id="SSF56672">
    <property type="entry name" value="DNA/RNA polymerases"/>
    <property type="match status" value="1"/>
</dbReference>
<dbReference type="Gene3D" id="3.10.10.10">
    <property type="entry name" value="HIV Type 1 Reverse Transcriptase, subunit A, domain 1"/>
    <property type="match status" value="1"/>
</dbReference>
<feature type="compositionally biased region" description="Basic and acidic residues" evidence="2">
    <location>
        <begin position="449"/>
        <end position="464"/>
    </location>
</feature>
<feature type="region of interest" description="Disordered" evidence="2">
    <location>
        <begin position="2951"/>
        <end position="2978"/>
    </location>
</feature>
<feature type="compositionally biased region" description="Basic and acidic residues" evidence="2">
    <location>
        <begin position="1822"/>
        <end position="1851"/>
    </location>
</feature>
<dbReference type="HOGENOM" id="CLU_000526_3_1_1"/>
<feature type="compositionally biased region" description="Basic and acidic residues" evidence="2">
    <location>
        <begin position="2818"/>
        <end position="2828"/>
    </location>
</feature>
<evidence type="ECO:0000256" key="1">
    <source>
        <dbReference type="PROSITE-ProRule" id="PRU00047"/>
    </source>
</evidence>
<dbReference type="CDD" id="cd01644">
    <property type="entry name" value="RT_pepA17"/>
    <property type="match status" value="1"/>
</dbReference>
<feature type="region of interest" description="Disordered" evidence="2">
    <location>
        <begin position="699"/>
        <end position="734"/>
    </location>
</feature>
<dbReference type="Pfam" id="PF07245">
    <property type="entry name" value="Phlebovirus_G2"/>
    <property type="match status" value="1"/>
</dbReference>
<keyword evidence="1" id="KW-0863">Zinc-finger</keyword>
<dbReference type="Gene3D" id="1.10.340.70">
    <property type="match status" value="1"/>
</dbReference>
<feature type="domain" description="Integrase catalytic" evidence="5">
    <location>
        <begin position="1500"/>
        <end position="1676"/>
    </location>
</feature>
<dbReference type="InterPro" id="IPR043128">
    <property type="entry name" value="Rev_trsase/Diguanyl_cyclase"/>
</dbReference>
<dbReference type="Proteomes" id="UP000008281">
    <property type="component" value="Unassembled WGS sequence"/>
</dbReference>
<dbReference type="InterPro" id="IPR001584">
    <property type="entry name" value="Integrase_cat-core"/>
</dbReference>
<dbReference type="Gene3D" id="3.30.70.270">
    <property type="match status" value="1"/>
</dbReference>
<dbReference type="InterPro" id="IPR001878">
    <property type="entry name" value="Znf_CCHC"/>
</dbReference>
<keyword evidence="3" id="KW-0812">Transmembrane</keyword>
<keyword evidence="3" id="KW-0472">Membrane</keyword>